<dbReference type="RefSeq" id="WP_377473065.1">
    <property type="nucleotide sequence ID" value="NZ_JBHLWN010000100.1"/>
</dbReference>
<accession>A0ABV6DSH2</accession>
<dbReference type="EMBL" id="JBHLWN010000100">
    <property type="protein sequence ID" value="MFC0215611.1"/>
    <property type="molecule type" value="Genomic_DNA"/>
</dbReference>
<keyword evidence="1" id="KW-0472">Membrane</keyword>
<keyword evidence="1" id="KW-1133">Transmembrane helix</keyword>
<evidence type="ECO:0000313" key="2">
    <source>
        <dbReference type="EMBL" id="MFC0215611.1"/>
    </source>
</evidence>
<dbReference type="Proteomes" id="UP001589776">
    <property type="component" value="Unassembled WGS sequence"/>
</dbReference>
<comment type="caution">
    <text evidence="2">The sequence shown here is derived from an EMBL/GenBank/DDBJ whole genome shotgun (WGS) entry which is preliminary data.</text>
</comment>
<evidence type="ECO:0000256" key="1">
    <source>
        <dbReference type="SAM" id="Phobius"/>
    </source>
</evidence>
<keyword evidence="1" id="KW-0812">Transmembrane</keyword>
<reference evidence="2 3" key="1">
    <citation type="submission" date="2024-09" db="EMBL/GenBank/DDBJ databases">
        <authorList>
            <person name="Sun Q."/>
            <person name="Mori K."/>
        </authorList>
    </citation>
    <scope>NUCLEOTIDE SEQUENCE [LARGE SCALE GENOMIC DNA]</scope>
    <source>
        <strain evidence="2 3">CCM 7759</strain>
    </source>
</reference>
<name>A0ABV6DSH2_9BACL</name>
<organism evidence="2 3">
    <name type="scientific">Paenibacillus chartarius</name>
    <dbReference type="NCBI Taxonomy" id="747481"/>
    <lineage>
        <taxon>Bacteria</taxon>
        <taxon>Bacillati</taxon>
        <taxon>Bacillota</taxon>
        <taxon>Bacilli</taxon>
        <taxon>Bacillales</taxon>
        <taxon>Paenibacillaceae</taxon>
        <taxon>Paenibacillus</taxon>
    </lineage>
</organism>
<protein>
    <submittedName>
        <fullName evidence="2">Uncharacterized protein</fullName>
    </submittedName>
</protein>
<evidence type="ECO:0000313" key="3">
    <source>
        <dbReference type="Proteomes" id="UP001589776"/>
    </source>
</evidence>
<keyword evidence="3" id="KW-1185">Reference proteome</keyword>
<gene>
    <name evidence="2" type="ORF">ACFFK0_24755</name>
</gene>
<feature type="transmembrane region" description="Helical" evidence="1">
    <location>
        <begin position="49"/>
        <end position="67"/>
    </location>
</feature>
<proteinExistence type="predicted"/>
<sequence length="75" mass="8842">MNKALIALLVYAATAAIVYGIGDMFHMTYFQFHTEFELERDRLHVETGSVLPMLLALPVYYITYWALRRRRSERT</sequence>